<dbReference type="RefSeq" id="WP_004590105.1">
    <property type="nucleotide sequence ID" value="NZ_APMM01000013.1"/>
</dbReference>
<keyword evidence="13" id="KW-0808">Transferase</keyword>
<dbReference type="GO" id="GO:0016301">
    <property type="term" value="F:kinase activity"/>
    <property type="evidence" value="ECO:0007669"/>
    <property type="project" value="UniProtKB-KW"/>
</dbReference>
<evidence type="ECO:0000256" key="10">
    <source>
        <dbReference type="ARBA" id="ARBA00032707"/>
    </source>
</evidence>
<keyword evidence="13" id="KW-0418">Kinase</keyword>
<organism evidence="13 14">
    <name type="scientific">Methanocaldococcus villosus KIN24-T80</name>
    <dbReference type="NCBI Taxonomy" id="1069083"/>
    <lineage>
        <taxon>Archaea</taxon>
        <taxon>Methanobacteriati</taxon>
        <taxon>Methanobacteriota</taxon>
        <taxon>Methanomada group</taxon>
        <taxon>Methanococci</taxon>
        <taxon>Methanococcales</taxon>
        <taxon>Methanocaldococcaceae</taxon>
        <taxon>Methanocaldococcus</taxon>
    </lineage>
</organism>
<dbReference type="PATRIC" id="fig|1069083.5.peg.341"/>
<evidence type="ECO:0000256" key="9">
    <source>
        <dbReference type="ARBA" id="ARBA00023136"/>
    </source>
</evidence>
<sequence>MSILEAIVLSFVEGLTEFLPISSTAHLIVVSYFLHLPQNSININFEITIQLAAILAVIFLYNKKLYYDLEIWKKVVISFIPIAILGFLFHKQIYKLFNIYIVALAFIIGGLAFIIIEKFYKVECKINSLEKVDYKRALIIGLFQCLALIPGTSRSGATIIGGMLLKLDRKTATEFSFLSAIPVMLSATIFSLYKNIDKIGNSDITVLIIGFFMSFITAIFSVRWLLNYVRTHNFIPFGIYRIIFGLFLLILYSTALQ</sequence>
<keyword evidence="14" id="KW-1185">Reference proteome</keyword>
<feature type="transmembrane region" description="Helical" evidence="12">
    <location>
        <begin position="205"/>
        <end position="226"/>
    </location>
</feature>
<dbReference type="OrthoDB" id="65864at2157"/>
<evidence type="ECO:0000313" key="13">
    <source>
        <dbReference type="EMBL" id="ENN96500.1"/>
    </source>
</evidence>
<dbReference type="NCBIfam" id="NF001389">
    <property type="entry name" value="PRK00281.1-2"/>
    <property type="match status" value="1"/>
</dbReference>
<protein>
    <recommendedName>
        <fullName evidence="4 12">Undecaprenyl-diphosphatase</fullName>
        <ecNumber evidence="3 12">3.6.1.27</ecNumber>
    </recommendedName>
    <alternativeName>
        <fullName evidence="10 12">Undecaprenyl pyrophosphate phosphatase</fullName>
    </alternativeName>
</protein>
<dbReference type="NCBIfam" id="TIGR00753">
    <property type="entry name" value="undec_PP_bacA"/>
    <property type="match status" value="1"/>
</dbReference>
<accession>N6VRJ1</accession>
<keyword evidence="6 12" id="KW-0812">Transmembrane</keyword>
<dbReference type="InterPro" id="IPR003824">
    <property type="entry name" value="UppP"/>
</dbReference>
<dbReference type="EC" id="3.6.1.27" evidence="3 12"/>
<keyword evidence="8 12" id="KW-1133">Transmembrane helix</keyword>
<comment type="similarity">
    <text evidence="2 12">Belongs to the UppP family.</text>
</comment>
<feature type="transmembrane region" description="Helical" evidence="12">
    <location>
        <begin position="40"/>
        <end position="59"/>
    </location>
</feature>
<feature type="transmembrane region" description="Helical" evidence="12">
    <location>
        <begin position="175"/>
        <end position="193"/>
    </location>
</feature>
<dbReference type="Pfam" id="PF02673">
    <property type="entry name" value="BacA"/>
    <property type="match status" value="1"/>
</dbReference>
<comment type="subcellular location">
    <subcellularLocation>
        <location evidence="1 12">Cell membrane</location>
        <topology evidence="1 12">Multi-pass membrane protein</topology>
    </subcellularLocation>
</comment>
<feature type="transmembrane region" description="Helical" evidence="12">
    <location>
        <begin position="238"/>
        <end position="256"/>
    </location>
</feature>
<evidence type="ECO:0000256" key="6">
    <source>
        <dbReference type="ARBA" id="ARBA00022692"/>
    </source>
</evidence>
<dbReference type="Proteomes" id="UP000053695">
    <property type="component" value="Unassembled WGS sequence"/>
</dbReference>
<dbReference type="HAMAP" id="MF_01006">
    <property type="entry name" value="Undec_diphosphatase"/>
    <property type="match status" value="1"/>
</dbReference>
<comment type="catalytic activity">
    <reaction evidence="11 12">
        <text>di-trans,octa-cis-undecaprenyl diphosphate + H2O = di-trans,octa-cis-undecaprenyl phosphate + phosphate + H(+)</text>
        <dbReference type="Rhea" id="RHEA:28094"/>
        <dbReference type="ChEBI" id="CHEBI:15377"/>
        <dbReference type="ChEBI" id="CHEBI:15378"/>
        <dbReference type="ChEBI" id="CHEBI:43474"/>
        <dbReference type="ChEBI" id="CHEBI:58405"/>
        <dbReference type="ChEBI" id="CHEBI:60392"/>
        <dbReference type="EC" id="3.6.1.27"/>
    </reaction>
</comment>
<evidence type="ECO:0000313" key="14">
    <source>
        <dbReference type="Proteomes" id="UP000053695"/>
    </source>
</evidence>
<evidence type="ECO:0000256" key="8">
    <source>
        <dbReference type="ARBA" id="ARBA00022989"/>
    </source>
</evidence>
<name>N6VRJ1_9EURY</name>
<comment type="function">
    <text evidence="12">Catalyzes the dephosphorylation of undecaprenyl diphosphate (UPP).</text>
</comment>
<gene>
    <name evidence="12" type="primary">uppP</name>
    <name evidence="13" type="ORF">J422_01735</name>
</gene>
<dbReference type="EMBL" id="APMM01000013">
    <property type="protein sequence ID" value="ENN96500.1"/>
    <property type="molecule type" value="Genomic_DNA"/>
</dbReference>
<feature type="transmembrane region" description="Helical" evidence="12">
    <location>
        <begin position="7"/>
        <end position="34"/>
    </location>
</feature>
<evidence type="ECO:0000256" key="5">
    <source>
        <dbReference type="ARBA" id="ARBA00022475"/>
    </source>
</evidence>
<evidence type="ECO:0000256" key="11">
    <source>
        <dbReference type="ARBA" id="ARBA00047594"/>
    </source>
</evidence>
<dbReference type="AlphaFoldDB" id="N6VRJ1"/>
<comment type="caution">
    <text evidence="13">The sequence shown here is derived from an EMBL/GenBank/DDBJ whole genome shotgun (WGS) entry which is preliminary data.</text>
</comment>
<dbReference type="GO" id="GO:0050380">
    <property type="term" value="F:undecaprenyl-diphosphatase activity"/>
    <property type="evidence" value="ECO:0007669"/>
    <property type="project" value="UniProtKB-UniRule"/>
</dbReference>
<keyword evidence="9 12" id="KW-0472">Membrane</keyword>
<reference evidence="13 14" key="1">
    <citation type="journal article" date="2013" name="Genome Announc.">
        <title>Draft Genome Sequence of a Highly Flagellated, Fast-Swimming Archaeon, Methanocaldococcus villosus Strain KIN24-T80 (DSM 22612).</title>
        <authorList>
            <person name="Thennarasu S."/>
            <person name="Polireddy D."/>
            <person name="Antony A."/>
            <person name="Yada M.R."/>
            <person name="Algarawi S."/>
            <person name="Sivakumar N."/>
        </authorList>
    </citation>
    <scope>NUCLEOTIDE SEQUENCE [LARGE SCALE GENOMIC DNA]</scope>
    <source>
        <strain evidence="13 14">KIN24-T80</strain>
    </source>
</reference>
<feature type="transmembrane region" description="Helical" evidence="12">
    <location>
        <begin position="71"/>
        <end position="90"/>
    </location>
</feature>
<keyword evidence="5 12" id="KW-1003">Cell membrane</keyword>
<evidence type="ECO:0000256" key="4">
    <source>
        <dbReference type="ARBA" id="ARBA00021581"/>
    </source>
</evidence>
<evidence type="ECO:0000256" key="3">
    <source>
        <dbReference type="ARBA" id="ARBA00012374"/>
    </source>
</evidence>
<proteinExistence type="inferred from homology"/>
<dbReference type="NCBIfam" id="NF001390">
    <property type="entry name" value="PRK00281.1-4"/>
    <property type="match status" value="1"/>
</dbReference>
<feature type="transmembrane region" description="Helical" evidence="12">
    <location>
        <begin position="137"/>
        <end position="163"/>
    </location>
</feature>
<dbReference type="GO" id="GO:0005886">
    <property type="term" value="C:plasma membrane"/>
    <property type="evidence" value="ECO:0007669"/>
    <property type="project" value="UniProtKB-SubCell"/>
</dbReference>
<feature type="transmembrane region" description="Helical" evidence="12">
    <location>
        <begin position="96"/>
        <end position="116"/>
    </location>
</feature>
<evidence type="ECO:0000256" key="7">
    <source>
        <dbReference type="ARBA" id="ARBA00022801"/>
    </source>
</evidence>
<evidence type="ECO:0000256" key="1">
    <source>
        <dbReference type="ARBA" id="ARBA00004651"/>
    </source>
</evidence>
<dbReference type="PANTHER" id="PTHR30622">
    <property type="entry name" value="UNDECAPRENYL-DIPHOSPHATASE"/>
    <property type="match status" value="1"/>
</dbReference>
<dbReference type="STRING" id="1069083.GCA_000371805_00198"/>
<evidence type="ECO:0000256" key="12">
    <source>
        <dbReference type="HAMAP-Rule" id="MF_01006"/>
    </source>
</evidence>
<dbReference type="PANTHER" id="PTHR30622:SF3">
    <property type="entry name" value="UNDECAPRENYL-DIPHOSPHATASE"/>
    <property type="match status" value="1"/>
</dbReference>
<keyword evidence="7 12" id="KW-0378">Hydrolase</keyword>
<evidence type="ECO:0000256" key="2">
    <source>
        <dbReference type="ARBA" id="ARBA00010621"/>
    </source>
</evidence>